<protein>
    <recommendedName>
        <fullName evidence="2">Imidazoleglycerol-phosphate dehydratase</fullName>
    </recommendedName>
</protein>
<dbReference type="FunFam" id="3.30.230.40:FF:000001">
    <property type="entry name" value="Imidazoleglycerol-phosphate dehydratase HisB"/>
    <property type="match status" value="1"/>
</dbReference>
<organism evidence="7">
    <name type="scientific">hydrothermal vent metagenome</name>
    <dbReference type="NCBI Taxonomy" id="652676"/>
    <lineage>
        <taxon>unclassified sequences</taxon>
        <taxon>metagenomes</taxon>
        <taxon>ecological metagenomes</taxon>
    </lineage>
</organism>
<evidence type="ECO:0000256" key="6">
    <source>
        <dbReference type="SAM" id="MobiDB-lite"/>
    </source>
</evidence>
<dbReference type="PROSITE" id="PS00954">
    <property type="entry name" value="IGP_DEHYDRATASE_1"/>
    <property type="match status" value="1"/>
</dbReference>
<evidence type="ECO:0000256" key="1">
    <source>
        <dbReference type="ARBA" id="ARBA00005047"/>
    </source>
</evidence>
<dbReference type="EMBL" id="UOEX01000274">
    <property type="protein sequence ID" value="VAW39094.1"/>
    <property type="molecule type" value="Genomic_DNA"/>
</dbReference>
<feature type="region of interest" description="Disordered" evidence="6">
    <location>
        <begin position="21"/>
        <end position="42"/>
    </location>
</feature>
<dbReference type="NCBIfam" id="NF002114">
    <property type="entry name" value="PRK00951.2-4"/>
    <property type="match status" value="1"/>
</dbReference>
<evidence type="ECO:0000256" key="5">
    <source>
        <dbReference type="ARBA" id="ARBA00023239"/>
    </source>
</evidence>
<dbReference type="Gene3D" id="3.30.230.40">
    <property type="entry name" value="Imidazole glycerol phosphate dehydratase, domain 1"/>
    <property type="match status" value="2"/>
</dbReference>
<dbReference type="Pfam" id="PF00475">
    <property type="entry name" value="IGPD"/>
    <property type="match status" value="1"/>
</dbReference>
<dbReference type="HAMAP" id="MF_00076">
    <property type="entry name" value="HisB"/>
    <property type="match status" value="1"/>
</dbReference>
<feature type="compositionally biased region" description="Polar residues" evidence="6">
    <location>
        <begin position="21"/>
        <end position="34"/>
    </location>
</feature>
<evidence type="ECO:0000256" key="3">
    <source>
        <dbReference type="ARBA" id="ARBA00022605"/>
    </source>
</evidence>
<dbReference type="UniPathway" id="UPA00031">
    <property type="reaction ID" value="UER00011"/>
</dbReference>
<dbReference type="GO" id="GO:0004424">
    <property type="term" value="F:imidazoleglycerol-phosphate dehydratase activity"/>
    <property type="evidence" value="ECO:0007669"/>
    <property type="project" value="InterPro"/>
</dbReference>
<accession>A0A3B0W626</accession>
<evidence type="ECO:0000256" key="2">
    <source>
        <dbReference type="ARBA" id="ARBA00016664"/>
    </source>
</evidence>
<dbReference type="PROSITE" id="PS00955">
    <property type="entry name" value="IGP_DEHYDRATASE_2"/>
    <property type="match status" value="1"/>
</dbReference>
<keyword evidence="4" id="KW-0368">Histidine biosynthesis</keyword>
<dbReference type="PANTHER" id="PTHR23133">
    <property type="entry name" value="IMIDAZOLEGLYCEROL-PHOSPHATE DEHYDRATASE HIS7"/>
    <property type="match status" value="1"/>
</dbReference>
<dbReference type="CDD" id="cd07914">
    <property type="entry name" value="IGPD"/>
    <property type="match status" value="1"/>
</dbReference>
<reference evidence="7" key="1">
    <citation type="submission" date="2018-06" db="EMBL/GenBank/DDBJ databases">
        <authorList>
            <person name="Zhirakovskaya E."/>
        </authorList>
    </citation>
    <scope>NUCLEOTIDE SEQUENCE</scope>
</reference>
<name>A0A3B0W626_9ZZZZ</name>
<keyword evidence="5 7" id="KW-0456">Lyase</keyword>
<gene>
    <name evidence="7" type="ORF">MNBD_DELTA03-406</name>
</gene>
<dbReference type="InterPro" id="IPR020568">
    <property type="entry name" value="Ribosomal_Su5_D2-typ_SF"/>
</dbReference>
<proteinExistence type="inferred from homology"/>
<evidence type="ECO:0000313" key="7">
    <source>
        <dbReference type="EMBL" id="VAW39094.1"/>
    </source>
</evidence>
<keyword evidence="3" id="KW-0028">Amino-acid biosynthesis</keyword>
<dbReference type="PANTHER" id="PTHR23133:SF2">
    <property type="entry name" value="IMIDAZOLEGLYCEROL-PHOSPHATE DEHYDRATASE"/>
    <property type="match status" value="1"/>
</dbReference>
<dbReference type="InterPro" id="IPR038494">
    <property type="entry name" value="IGPD_sf"/>
</dbReference>
<dbReference type="SUPFAM" id="SSF54211">
    <property type="entry name" value="Ribosomal protein S5 domain 2-like"/>
    <property type="match status" value="2"/>
</dbReference>
<dbReference type="InterPro" id="IPR000807">
    <property type="entry name" value="ImidazoleglycerolP_deHydtase"/>
</dbReference>
<dbReference type="InterPro" id="IPR020565">
    <property type="entry name" value="ImidazoleglycerP_deHydtase_CS"/>
</dbReference>
<dbReference type="GO" id="GO:0000105">
    <property type="term" value="P:L-histidine biosynthetic process"/>
    <property type="evidence" value="ECO:0007669"/>
    <property type="project" value="UniProtKB-UniPathway"/>
</dbReference>
<dbReference type="FunFam" id="3.30.230.40:FF:000003">
    <property type="entry name" value="Imidazoleglycerol-phosphate dehydratase HisB"/>
    <property type="match status" value="1"/>
</dbReference>
<sequence length="227" mass="24819">MFAFRGVSVSRALINLKAISSRQGNQQMQPSKPRQSAVHRQTKETDIDLKLLIDGSGGADIKTGVPFMDHMLTLLTVHGFFDLTIKASGDTEVDDHHTVEDLGICLGRALKEALRDGAGIKRYGEAAIPMDETLVRICLDISNRPFIHYEVKLKETKTGNFDTSLAKEFLRALVTHAGITMHVDMIRGENAHHIIEAVFKGLGKALDTATTIDPRLTGTVLSSKGSI</sequence>
<dbReference type="AlphaFoldDB" id="A0A3B0W626"/>
<evidence type="ECO:0000256" key="4">
    <source>
        <dbReference type="ARBA" id="ARBA00023102"/>
    </source>
</evidence>
<dbReference type="NCBIfam" id="NF002111">
    <property type="entry name" value="PRK00951.2-1"/>
    <property type="match status" value="1"/>
</dbReference>
<comment type="pathway">
    <text evidence="1">Amino-acid biosynthesis; L-histidine biosynthesis; L-histidine from 5-phospho-alpha-D-ribose 1-diphosphate: step 6/9.</text>
</comment>